<dbReference type="InterPro" id="IPR001807">
    <property type="entry name" value="ClC"/>
</dbReference>
<dbReference type="Pfam" id="PF00571">
    <property type="entry name" value="CBS"/>
    <property type="match status" value="2"/>
</dbReference>
<keyword evidence="7" id="KW-0869">Chloride channel</keyword>
<dbReference type="InterPro" id="IPR014743">
    <property type="entry name" value="Cl-channel_core"/>
</dbReference>
<keyword evidence="4 11" id="KW-1133">Transmembrane helix</keyword>
<feature type="transmembrane region" description="Helical" evidence="11">
    <location>
        <begin position="402"/>
        <end position="423"/>
    </location>
</feature>
<feature type="transmembrane region" description="Helical" evidence="11">
    <location>
        <begin position="345"/>
        <end position="363"/>
    </location>
</feature>
<dbReference type="Pfam" id="PF00654">
    <property type="entry name" value="Voltage_CLC"/>
    <property type="match status" value="1"/>
</dbReference>
<evidence type="ECO:0000256" key="4">
    <source>
        <dbReference type="ARBA" id="ARBA00022989"/>
    </source>
</evidence>
<dbReference type="PANTHER" id="PTHR43427:SF6">
    <property type="entry name" value="CHLORIDE CHANNEL PROTEIN CLC-E"/>
    <property type="match status" value="1"/>
</dbReference>
<dbReference type="CDD" id="cd00400">
    <property type="entry name" value="Voltage_gated_ClC"/>
    <property type="match status" value="1"/>
</dbReference>
<evidence type="ECO:0000313" key="13">
    <source>
        <dbReference type="EMBL" id="ARP81661.1"/>
    </source>
</evidence>
<keyword evidence="2" id="KW-0813">Transport</keyword>
<evidence type="ECO:0000256" key="3">
    <source>
        <dbReference type="ARBA" id="ARBA00022692"/>
    </source>
</evidence>
<dbReference type="AlphaFoldDB" id="A0A1W6YKV6"/>
<dbReference type="InterPro" id="IPR000644">
    <property type="entry name" value="CBS_dom"/>
</dbReference>
<evidence type="ECO:0000256" key="5">
    <source>
        <dbReference type="ARBA" id="ARBA00023065"/>
    </source>
</evidence>
<evidence type="ECO:0000256" key="10">
    <source>
        <dbReference type="PROSITE-ProRule" id="PRU00703"/>
    </source>
</evidence>
<keyword evidence="6 11" id="KW-0472">Membrane</keyword>
<dbReference type="GO" id="GO:0005254">
    <property type="term" value="F:chloride channel activity"/>
    <property type="evidence" value="ECO:0007669"/>
    <property type="project" value="UniProtKB-KW"/>
</dbReference>
<evidence type="ECO:0000313" key="14">
    <source>
        <dbReference type="Proteomes" id="UP000194151"/>
    </source>
</evidence>
<feature type="transmembrane region" description="Helical" evidence="11">
    <location>
        <begin position="375"/>
        <end position="396"/>
    </location>
</feature>
<dbReference type="PRINTS" id="PR00762">
    <property type="entry name" value="CLCHANNEL"/>
</dbReference>
<dbReference type="Proteomes" id="UP000194151">
    <property type="component" value="Chromosome"/>
</dbReference>
<keyword evidence="10" id="KW-0129">CBS domain</keyword>
<dbReference type="PROSITE" id="PS51371">
    <property type="entry name" value="CBS"/>
    <property type="match status" value="1"/>
</dbReference>
<comment type="subcellular location">
    <subcellularLocation>
        <location evidence="1">Membrane</location>
        <topology evidence="1">Multi-pass membrane protein</topology>
    </subcellularLocation>
</comment>
<evidence type="ECO:0000256" key="11">
    <source>
        <dbReference type="SAM" id="Phobius"/>
    </source>
</evidence>
<dbReference type="EMBL" id="CP021108">
    <property type="protein sequence ID" value="ARP81661.1"/>
    <property type="molecule type" value="Genomic_DNA"/>
</dbReference>
<dbReference type="InterPro" id="IPR050368">
    <property type="entry name" value="ClC-type_chloride_channel"/>
</dbReference>
<name>A0A1W6YKV6_9BORD</name>
<dbReference type="SUPFAM" id="SSF54631">
    <property type="entry name" value="CBS-domain pair"/>
    <property type="match status" value="1"/>
</dbReference>
<organism evidence="13 14">
    <name type="scientific">Bordetella genomosp. 8</name>
    <dbReference type="NCBI Taxonomy" id="1416806"/>
    <lineage>
        <taxon>Bacteria</taxon>
        <taxon>Pseudomonadati</taxon>
        <taxon>Pseudomonadota</taxon>
        <taxon>Betaproteobacteria</taxon>
        <taxon>Burkholderiales</taxon>
        <taxon>Alcaligenaceae</taxon>
        <taxon>Bordetella</taxon>
    </lineage>
</organism>
<dbReference type="Gene3D" id="1.10.3080.10">
    <property type="entry name" value="Clc chloride channel"/>
    <property type="match status" value="1"/>
</dbReference>
<keyword evidence="9" id="KW-0407">Ion channel</keyword>
<evidence type="ECO:0000259" key="12">
    <source>
        <dbReference type="PROSITE" id="PS51371"/>
    </source>
</evidence>
<feature type="domain" description="CBS" evidence="12">
    <location>
        <begin position="516"/>
        <end position="581"/>
    </location>
</feature>
<sequence>MAFRNDVRMNLPPDTNKGDFAASARLLGIAAVAAVIGILSTLTAYALLRLIGFFTNLFFFQRLSFDARSPADSTLGLWVIVVPALGGLIIGLIARYGTEKIRGHGIPEAIEAILFGKSRMSPKVAVLKPLSSAIAIGSGGPFGAEGPIIMTGGAIGSLIAQHFHLSSAERKTLLVAGATAGMTAVFGTPIAAVMLAVELLLFELRPRSFLPVAVACTVAGFLRPLVLEGGALFPLQTDVLGPSGLVACAIAGVVAGALSWGLSTSLYRMEDLFMKLPLHWMWWPALGGLAIGIGGYFQPRALGVGYDVIGDLLHNHLAVGAVAGLILVKAVIWVISLASGTSGGVLAPLLMMGAAAGAILGPYMPGGQPGLWPMIFMAATLGGMMRAPIMAVLFAFELTHDINALLPLLTASACAYGFTVLVMRRSILTEKIARRGYHIYREYGIDPLERHFVQEVMTADVRTIDADVSPRVALDGYFGAGQTHRAYPVVRAGALLGMIDRGALLQGLADPTAHRMADLFGANVPIMALPGETCRTVANRLAVHGLERVPVVADAASRRLVGLISRSDLVKPSLAFSEEEERFETLRRTPLHTLWRQRPTRPPAH</sequence>
<evidence type="ECO:0000256" key="6">
    <source>
        <dbReference type="ARBA" id="ARBA00023136"/>
    </source>
</evidence>
<keyword evidence="14" id="KW-1185">Reference proteome</keyword>
<proteinExistence type="predicted"/>
<reference evidence="13 14" key="1">
    <citation type="submission" date="2017-05" db="EMBL/GenBank/DDBJ databases">
        <title>Complete and WGS of Bordetella genogroups.</title>
        <authorList>
            <person name="Spilker T."/>
            <person name="LiPuma J."/>
        </authorList>
    </citation>
    <scope>NUCLEOTIDE SEQUENCE [LARGE SCALE GENOMIC DNA]</scope>
    <source>
        <strain evidence="13 14">AU19157</strain>
    </source>
</reference>
<keyword evidence="8" id="KW-0868">Chloride</keyword>
<dbReference type="PANTHER" id="PTHR43427">
    <property type="entry name" value="CHLORIDE CHANNEL PROTEIN CLC-E"/>
    <property type="match status" value="1"/>
</dbReference>
<evidence type="ECO:0000256" key="9">
    <source>
        <dbReference type="ARBA" id="ARBA00023303"/>
    </source>
</evidence>
<evidence type="ECO:0000256" key="2">
    <source>
        <dbReference type="ARBA" id="ARBA00022448"/>
    </source>
</evidence>
<gene>
    <name evidence="13" type="ORF">CAL12_13135</name>
</gene>
<keyword evidence="5" id="KW-0406">Ion transport</keyword>
<feature type="transmembrane region" description="Helical" evidence="11">
    <location>
        <begin position="75"/>
        <end position="94"/>
    </location>
</feature>
<dbReference type="STRING" id="1416806.CAL12_13135"/>
<evidence type="ECO:0000256" key="7">
    <source>
        <dbReference type="ARBA" id="ARBA00023173"/>
    </source>
</evidence>
<evidence type="ECO:0000256" key="8">
    <source>
        <dbReference type="ARBA" id="ARBA00023214"/>
    </source>
</evidence>
<dbReference type="OrthoDB" id="9767361at2"/>
<dbReference type="SUPFAM" id="SSF81340">
    <property type="entry name" value="Clc chloride channel"/>
    <property type="match status" value="1"/>
</dbReference>
<dbReference type="InterPro" id="IPR046342">
    <property type="entry name" value="CBS_dom_sf"/>
</dbReference>
<evidence type="ECO:0000256" key="1">
    <source>
        <dbReference type="ARBA" id="ARBA00004141"/>
    </source>
</evidence>
<keyword evidence="3 11" id="KW-0812">Transmembrane</keyword>
<dbReference type="SMART" id="SM00116">
    <property type="entry name" value="CBS"/>
    <property type="match status" value="2"/>
</dbReference>
<accession>A0A1W6YKV6</accession>
<feature type="transmembrane region" description="Helical" evidence="11">
    <location>
        <begin position="317"/>
        <end position="339"/>
    </location>
</feature>
<dbReference type="Gene3D" id="3.10.580.10">
    <property type="entry name" value="CBS-domain"/>
    <property type="match status" value="1"/>
</dbReference>
<feature type="transmembrane region" description="Helical" evidence="11">
    <location>
        <begin position="209"/>
        <end position="227"/>
    </location>
</feature>
<feature type="transmembrane region" description="Helical" evidence="11">
    <location>
        <begin position="20"/>
        <end position="39"/>
    </location>
</feature>
<feature type="transmembrane region" description="Helical" evidence="11">
    <location>
        <begin position="173"/>
        <end position="197"/>
    </location>
</feature>
<dbReference type="GO" id="GO:0034707">
    <property type="term" value="C:chloride channel complex"/>
    <property type="evidence" value="ECO:0007669"/>
    <property type="project" value="UniProtKB-KW"/>
</dbReference>
<dbReference type="KEGG" id="bgv:CAL12_13135"/>
<protein>
    <submittedName>
        <fullName evidence="13">Chloride channel protein</fullName>
    </submittedName>
</protein>
<feature type="transmembrane region" description="Helical" evidence="11">
    <location>
        <begin position="280"/>
        <end position="297"/>
    </location>
</feature>
<feature type="transmembrane region" description="Helical" evidence="11">
    <location>
        <begin position="239"/>
        <end position="260"/>
    </location>
</feature>